<evidence type="ECO:0000256" key="2">
    <source>
        <dbReference type="ARBA" id="ARBA00023002"/>
    </source>
</evidence>
<dbReference type="PANTHER" id="PTHR42789:SF1">
    <property type="entry name" value="D-ISOMER SPECIFIC 2-HYDROXYACID DEHYDROGENASE FAMILY PROTEIN (AFU_ORTHOLOGUE AFUA_6G10090)"/>
    <property type="match status" value="1"/>
</dbReference>
<gene>
    <name evidence="7" type="ORF">IAG43_07270</name>
</gene>
<evidence type="ECO:0000256" key="3">
    <source>
        <dbReference type="ARBA" id="ARBA00023027"/>
    </source>
</evidence>
<dbReference type="KEGG" id="sgj:IAG43_07270"/>
<dbReference type="CDD" id="cd12169">
    <property type="entry name" value="PGDH_like_1"/>
    <property type="match status" value="1"/>
</dbReference>
<dbReference type="SUPFAM" id="SSF51735">
    <property type="entry name" value="NAD(P)-binding Rossmann-fold domains"/>
    <property type="match status" value="1"/>
</dbReference>
<dbReference type="InterPro" id="IPR006140">
    <property type="entry name" value="D-isomer_DH_NAD-bd"/>
</dbReference>
<dbReference type="SUPFAM" id="SSF52283">
    <property type="entry name" value="Formate/glycerate dehydrogenase catalytic domain-like"/>
    <property type="match status" value="1"/>
</dbReference>
<dbReference type="Gene3D" id="3.40.50.720">
    <property type="entry name" value="NAD(P)-binding Rossmann-like Domain"/>
    <property type="match status" value="2"/>
</dbReference>
<feature type="domain" description="D-isomer specific 2-hydroxyacid dehydrogenase NAD-binding" evidence="6">
    <location>
        <begin position="114"/>
        <end position="288"/>
    </location>
</feature>
<evidence type="ECO:0000259" key="5">
    <source>
        <dbReference type="Pfam" id="PF00389"/>
    </source>
</evidence>
<dbReference type="RefSeq" id="WP_187739935.1">
    <property type="nucleotide sequence ID" value="NZ_CP060825.1"/>
</dbReference>
<dbReference type="GO" id="GO:0051287">
    <property type="term" value="F:NAD binding"/>
    <property type="evidence" value="ECO:0007669"/>
    <property type="project" value="InterPro"/>
</dbReference>
<organism evidence="7 8">
    <name type="scientific">Streptomyces genisteinicus</name>
    <dbReference type="NCBI Taxonomy" id="2768068"/>
    <lineage>
        <taxon>Bacteria</taxon>
        <taxon>Bacillati</taxon>
        <taxon>Actinomycetota</taxon>
        <taxon>Actinomycetes</taxon>
        <taxon>Kitasatosporales</taxon>
        <taxon>Streptomycetaceae</taxon>
        <taxon>Streptomyces</taxon>
    </lineage>
</organism>
<dbReference type="EMBL" id="CP060825">
    <property type="protein sequence ID" value="QNP62756.1"/>
    <property type="molecule type" value="Genomic_DNA"/>
</dbReference>
<dbReference type="Pfam" id="PF00389">
    <property type="entry name" value="2-Hacid_dh"/>
    <property type="match status" value="1"/>
</dbReference>
<dbReference type="InterPro" id="IPR006139">
    <property type="entry name" value="D-isomer_2_OHA_DH_cat_dom"/>
</dbReference>
<dbReference type="PANTHER" id="PTHR42789">
    <property type="entry name" value="D-ISOMER SPECIFIC 2-HYDROXYACID DEHYDROGENASE FAMILY PROTEIN (AFU_ORTHOLOGUE AFUA_6G10090)"/>
    <property type="match status" value="1"/>
</dbReference>
<accession>A0A7H0HQE0</accession>
<dbReference type="GO" id="GO:0016616">
    <property type="term" value="F:oxidoreductase activity, acting on the CH-OH group of donors, NAD or NADP as acceptor"/>
    <property type="evidence" value="ECO:0007669"/>
    <property type="project" value="InterPro"/>
</dbReference>
<keyword evidence="8" id="KW-1185">Reference proteome</keyword>
<keyword evidence="3" id="KW-0520">NAD</keyword>
<feature type="domain" description="D-isomer specific 2-hydroxyacid dehydrogenase catalytic" evidence="5">
    <location>
        <begin position="37"/>
        <end position="315"/>
    </location>
</feature>
<dbReference type="Pfam" id="PF02826">
    <property type="entry name" value="2-Hacid_dh_C"/>
    <property type="match status" value="1"/>
</dbReference>
<dbReference type="AlphaFoldDB" id="A0A7H0HQE0"/>
<reference evidence="7 8" key="1">
    <citation type="submission" date="2020-08" db="EMBL/GenBank/DDBJ databases">
        <title>A novel species.</title>
        <authorList>
            <person name="Gao J."/>
        </authorList>
    </citation>
    <scope>NUCLEOTIDE SEQUENCE [LARGE SCALE GENOMIC DNA]</scope>
    <source>
        <strain evidence="7 8">CRPJ-33</strain>
    </source>
</reference>
<name>A0A7H0HQE0_9ACTN</name>
<evidence type="ECO:0000313" key="8">
    <source>
        <dbReference type="Proteomes" id="UP000516230"/>
    </source>
</evidence>
<keyword evidence="2 4" id="KW-0560">Oxidoreductase</keyword>
<evidence type="ECO:0000259" key="6">
    <source>
        <dbReference type="Pfam" id="PF02826"/>
    </source>
</evidence>
<dbReference type="Proteomes" id="UP000516230">
    <property type="component" value="Chromosome"/>
</dbReference>
<evidence type="ECO:0000256" key="1">
    <source>
        <dbReference type="ARBA" id="ARBA00005854"/>
    </source>
</evidence>
<proteinExistence type="inferred from homology"/>
<protein>
    <submittedName>
        <fullName evidence="7">D-2-hydroxyacid dehydrogenase family protein</fullName>
    </submittedName>
</protein>
<evidence type="ECO:0000313" key="7">
    <source>
        <dbReference type="EMBL" id="QNP62756.1"/>
    </source>
</evidence>
<dbReference type="InterPro" id="IPR050857">
    <property type="entry name" value="D-2-hydroxyacid_DH"/>
</dbReference>
<sequence>MTLRCAVLDDYQDVALLLADWSPLAPSVDVRSLNRHLATEDEVVEAVGDCEILVVMRERTPVTASLLARLSRLRLLVTSGMRNASIDLDAAARHGVTVCGTSSGSAPPAELTWALILGLARRVVTENTALREGGPWQSTVGTDLRGSTLALLGLGRIGAQVAGVGRAFGMEVTAWSPNLTDERAAACGAVRAGSLEELLAGGDFVSVHLQLGERSRGLIGVPELRLMRPDAYLVNTSRAAIVDQAALVTALREGWIAGAGADVFDEEPLPASHPLRSAPRFLGLPHLGYVTRDNYTGYYRQAVEDIAAYLEGSPVRLLGVRA</sequence>
<comment type="similarity">
    <text evidence="1 4">Belongs to the D-isomer specific 2-hydroxyacid dehydrogenase family.</text>
</comment>
<evidence type="ECO:0000256" key="4">
    <source>
        <dbReference type="RuleBase" id="RU003719"/>
    </source>
</evidence>
<dbReference type="InterPro" id="IPR036291">
    <property type="entry name" value="NAD(P)-bd_dom_sf"/>
</dbReference>